<accession>A0A382N506</accession>
<name>A0A382N506_9ZZZZ</name>
<dbReference type="EMBL" id="UINC01097507">
    <property type="protein sequence ID" value="SVC55267.1"/>
    <property type="molecule type" value="Genomic_DNA"/>
</dbReference>
<organism evidence="1">
    <name type="scientific">marine metagenome</name>
    <dbReference type="NCBI Taxonomy" id="408172"/>
    <lineage>
        <taxon>unclassified sequences</taxon>
        <taxon>metagenomes</taxon>
        <taxon>ecological metagenomes</taxon>
    </lineage>
</organism>
<evidence type="ECO:0008006" key="2">
    <source>
        <dbReference type="Google" id="ProtNLM"/>
    </source>
</evidence>
<gene>
    <name evidence="1" type="ORF">METZ01_LOCUS308121</name>
</gene>
<sequence>MINLNLIAEGNMMKKLMKYFKKMDGQSLAEFAVTTAMMATLATTAAPKFSGVGEGAKEKKTMADIDKILKSANNFYNTEVTSAGRGRFPGQYKYNDPVPTGGGYAYTVAQGQSYAELQAKLDLQGFDSNGDGDYDDTNLGEYTAPFTTFDNTTEAPMWASCFGTTNDDAPVPEVSAGTNASISTVEDPSSAYYSVGTMTPGLGAEEFLDGFGGEAIKSPFQDGHYIYTVIAGSGSGTQSIAPIIFVSDLESPSSFWKKLQP</sequence>
<protein>
    <recommendedName>
        <fullName evidence="2">Type II secretion system protein GspG C-terminal domain-containing protein</fullName>
    </recommendedName>
</protein>
<reference evidence="1" key="1">
    <citation type="submission" date="2018-05" db="EMBL/GenBank/DDBJ databases">
        <authorList>
            <person name="Lanie J.A."/>
            <person name="Ng W.-L."/>
            <person name="Kazmierczak K.M."/>
            <person name="Andrzejewski T.M."/>
            <person name="Davidsen T.M."/>
            <person name="Wayne K.J."/>
            <person name="Tettelin H."/>
            <person name="Glass J.I."/>
            <person name="Rusch D."/>
            <person name="Podicherti R."/>
            <person name="Tsui H.-C.T."/>
            <person name="Winkler M.E."/>
        </authorList>
    </citation>
    <scope>NUCLEOTIDE SEQUENCE</scope>
</reference>
<dbReference type="AlphaFoldDB" id="A0A382N506"/>
<evidence type="ECO:0000313" key="1">
    <source>
        <dbReference type="EMBL" id="SVC55267.1"/>
    </source>
</evidence>
<proteinExistence type="predicted"/>